<feature type="region of interest" description="Disordered" evidence="6">
    <location>
        <begin position="626"/>
        <end position="709"/>
    </location>
</feature>
<feature type="compositionally biased region" description="Basic and acidic residues" evidence="6">
    <location>
        <begin position="292"/>
        <end position="306"/>
    </location>
</feature>
<feature type="region of interest" description="Disordered" evidence="6">
    <location>
        <begin position="376"/>
        <end position="497"/>
    </location>
</feature>
<feature type="compositionally biased region" description="Low complexity" evidence="6">
    <location>
        <begin position="1277"/>
        <end position="1301"/>
    </location>
</feature>
<dbReference type="PROSITE" id="PS50809">
    <property type="entry name" value="DM_2"/>
    <property type="match status" value="1"/>
</dbReference>
<dbReference type="Gene3D" id="4.10.1040.10">
    <property type="entry name" value="DM DNA-binding domain"/>
    <property type="match status" value="3"/>
</dbReference>
<feature type="compositionally biased region" description="Low complexity" evidence="6">
    <location>
        <begin position="1251"/>
        <end position="1269"/>
    </location>
</feature>
<accession>A0A6P9AHZ7</accession>
<feature type="compositionally biased region" description="Low complexity" evidence="6">
    <location>
        <begin position="645"/>
        <end position="656"/>
    </location>
</feature>
<feature type="compositionally biased region" description="Basic and acidic residues" evidence="6">
    <location>
        <begin position="1005"/>
        <end position="1017"/>
    </location>
</feature>
<proteinExistence type="predicted"/>
<gene>
    <name evidence="9" type="primary">LOC117654493</name>
</gene>
<reference evidence="9" key="1">
    <citation type="submission" date="2025-08" db="UniProtKB">
        <authorList>
            <consortium name="RefSeq"/>
        </authorList>
    </citation>
    <scope>IDENTIFICATION</scope>
    <source>
        <tissue evidence="9">Total insect</tissue>
    </source>
</reference>
<feature type="region of interest" description="Disordered" evidence="6">
    <location>
        <begin position="98"/>
        <end position="335"/>
    </location>
</feature>
<feature type="compositionally biased region" description="Low complexity" evidence="6">
    <location>
        <begin position="411"/>
        <end position="428"/>
    </location>
</feature>
<name>A0A6P9AHZ7_THRPL</name>
<feature type="compositionally biased region" description="Basic and acidic residues" evidence="6">
    <location>
        <begin position="628"/>
        <end position="644"/>
    </location>
</feature>
<feature type="compositionally biased region" description="Basic and acidic residues" evidence="6">
    <location>
        <begin position="677"/>
        <end position="689"/>
    </location>
</feature>
<evidence type="ECO:0000256" key="5">
    <source>
        <dbReference type="PROSITE-ProRule" id="PRU00070"/>
    </source>
</evidence>
<dbReference type="OrthoDB" id="372613at2759"/>
<feature type="compositionally biased region" description="Basic and acidic residues" evidence="6">
    <location>
        <begin position="452"/>
        <end position="466"/>
    </location>
</feature>
<evidence type="ECO:0000256" key="6">
    <source>
        <dbReference type="SAM" id="MobiDB-lite"/>
    </source>
</evidence>
<keyword evidence="4 5" id="KW-0539">Nucleus</keyword>
<keyword evidence="3 5" id="KW-0238">DNA-binding</keyword>
<dbReference type="RefSeq" id="XP_034257050.1">
    <property type="nucleotide sequence ID" value="XM_034401159.1"/>
</dbReference>
<evidence type="ECO:0000256" key="1">
    <source>
        <dbReference type="ARBA" id="ARBA00022723"/>
    </source>
</evidence>
<protein>
    <submittedName>
        <fullName evidence="9">Uncharacterized protein LOC117654493</fullName>
    </submittedName>
</protein>
<feature type="DNA-binding region" description="DM" evidence="5">
    <location>
        <begin position="1328"/>
        <end position="1373"/>
    </location>
</feature>
<feature type="compositionally biased region" description="Pro residues" evidence="6">
    <location>
        <begin position="1099"/>
        <end position="1141"/>
    </location>
</feature>
<feature type="domain" description="DM" evidence="7">
    <location>
        <begin position="1328"/>
        <end position="1373"/>
    </location>
</feature>
<feature type="compositionally biased region" description="Gly residues" evidence="6">
    <location>
        <begin position="779"/>
        <end position="790"/>
    </location>
</feature>
<dbReference type="Pfam" id="PF00751">
    <property type="entry name" value="DM"/>
    <property type="match status" value="3"/>
</dbReference>
<dbReference type="SMART" id="SM00301">
    <property type="entry name" value="DM"/>
    <property type="match status" value="2"/>
</dbReference>
<feature type="compositionally biased region" description="Basic and acidic residues" evidence="6">
    <location>
        <begin position="480"/>
        <end position="491"/>
    </location>
</feature>
<evidence type="ECO:0000256" key="2">
    <source>
        <dbReference type="ARBA" id="ARBA00022833"/>
    </source>
</evidence>
<dbReference type="GeneID" id="117654493"/>
<dbReference type="Proteomes" id="UP000515158">
    <property type="component" value="Unplaced"/>
</dbReference>
<feature type="region of interest" description="Disordered" evidence="6">
    <location>
        <begin position="1040"/>
        <end position="1150"/>
    </location>
</feature>
<feature type="region of interest" description="Disordered" evidence="6">
    <location>
        <begin position="765"/>
        <end position="801"/>
    </location>
</feature>
<feature type="compositionally biased region" description="Acidic residues" evidence="6">
    <location>
        <begin position="1182"/>
        <end position="1200"/>
    </location>
</feature>
<dbReference type="GO" id="GO:0005634">
    <property type="term" value="C:nucleus"/>
    <property type="evidence" value="ECO:0007669"/>
    <property type="project" value="UniProtKB-SubCell"/>
</dbReference>
<dbReference type="PANTHER" id="PTHR45725">
    <property type="entry name" value="FORMIN HOMOLOGY 2 FAMILY MEMBER"/>
    <property type="match status" value="1"/>
</dbReference>
<dbReference type="GO" id="GO:0006355">
    <property type="term" value="P:regulation of DNA-templated transcription"/>
    <property type="evidence" value="ECO:0007669"/>
    <property type="project" value="InterPro"/>
</dbReference>
<sequence>MEESPSAAPGTGRWHQQSDGQSKGRPPDHLSTKDIKTTVDENDNLASDTIDNHDGSVAPPREFDEDMGLESLTEALKREQERIARWDAADLVVISDLKDGDHDGHPVVPEAGDVREAAPCGSTDSGATVGQLSESFVRRSISMSISPPSRGSSAARSPRTRRRSHSDSDVGPSRRPSRSRSRSPSKNSSSSRCRQRSRSRSSDRSRSRSRRRSSSRSRRRSRSRSRWRSSSRGRRRSRSRRRSTSRSRSRSRKSVRSRSKSSKRSRRARKRSGREKRSRRHRSRRSSTSRSSSRDRSPDRSPDRIVTRCIVDQGRRSPATRRGRGRGRGGRININLRDINLRKGFLSPDGQGPAGHQDADDGVADSMRVVLRRVQEINDKLADSEPPPPEPAPEAPPVLTPIIIKLERIQTPARTPTATPRTPSTAETVLLKRERSRTPAAKHKKQSPAYRIKVEPNRTPVKRESASQHGGDSTKAASASHRDAKQVKKDPTSAAKSYVKKEVSVPGIELVKKELLVGGIDAVKKDASVVGSGDLKSAMQSRWDAKFAYARPATPMAAAVSKETATCKETAVSKETTAPTETAILKETAISKETVVLKETAVLKETSSKDAVATVAGAEGDAAKVATTKKDGSAASNGKRDRASRSPSRGSDGGPAKKTALSEERASNSPFSSPTRPDSRSSTRTDSRSSTRSIGFRMQSDTSDPEEGYSLLDRLTGLAGRSRGARRGRGGGLGGGGGGLGSGGGGLGSGGGGLGGGGGGLGSGGGGLGTRGGGHRSRGGGLGSYGGGLGSRDSRSRHYGSGPRGHPLMCNLCQNHGLEVKFSPMHKRVCPYFSCCCDLCIATILRQTRDSKSVDRFLEKQDVLQEELRRGMKLGRQRSPPPRTVSCVYCRNHGYHKGFTFVHKTSCALKRSCTCEDCLRATVRLRAKTSARMRRVCPHCERHNLRVAYAYHKCPFADCACVLCYRPPRAPRLAAPGTLVASYGSDQDADEEGDKQPDKADLLKQARQDSDRKDDRASPASVPDDIGFFRKVALPRQEAARRQSAAAAAKRDALRAGPCDLPPVPGVDDAPETAGSKAPGRRSLPTPPPPAASTATSPKPVPPPVAPSSVPCPPPGSPPRPVPPPSLPPGPPPCAPPPATARPPSATEESVDAISAFLLNSSAAPEAAVDGRVTPIEDIDLEALLDDLEEEDFGSADESTEATAAPPEKAVADVAKPPKKTALASPKRLAPTRRTSPRRPPVDGDVRRPGRPSLSSPRTPQRASRSPRGSPRRGSPRRGPTSRPRCSATSPRTPRTPPSARLMPVAVPISPASSGRRRRGAQRSPRQCQLCRNHGLESAWGNGHARECPYRTCDCEGCRATLDKRRENAAYRRNGERPARAQRGLKPCVRCRHHGLFNPVDEIGVRHLCKFSQCRCGCDPAMRSEDEKCDLKPKREVDQKSEIDQKCDIDQKCEIDPKKEVDRDIDQKFDIDLKYKIDQKFEIDPECEVDQNSNRLDTTAVTTDKVSSGALAEEKQDLVVFVHAEVPETAAGAEADSGEEDDAEDPFSLVIDLDSAPATPAAATTDDDKVEAKVAKKRPSVDVNCRPYVDGMEGPSLEARGREGALLEPSPLFQVRYCAFCRNHDKEVKLRGHKGHCPYRYLCDCAACRKRNLMLPSARFAGVTASPRRGAAAR</sequence>
<feature type="region of interest" description="Disordered" evidence="6">
    <location>
        <begin position="1"/>
        <end position="63"/>
    </location>
</feature>
<dbReference type="InterPro" id="IPR051425">
    <property type="entry name" value="Formin_Homology"/>
</dbReference>
<feature type="compositionally biased region" description="Basic residues" evidence="6">
    <location>
        <begin position="207"/>
        <end position="287"/>
    </location>
</feature>
<feature type="region of interest" description="Disordered" evidence="6">
    <location>
        <begin position="1005"/>
        <end position="1024"/>
    </location>
</feature>
<organism evidence="9">
    <name type="scientific">Thrips palmi</name>
    <name type="common">Melon thrips</name>
    <dbReference type="NCBI Taxonomy" id="161013"/>
    <lineage>
        <taxon>Eukaryota</taxon>
        <taxon>Metazoa</taxon>
        <taxon>Ecdysozoa</taxon>
        <taxon>Arthropoda</taxon>
        <taxon>Hexapoda</taxon>
        <taxon>Insecta</taxon>
        <taxon>Pterygota</taxon>
        <taxon>Neoptera</taxon>
        <taxon>Paraneoptera</taxon>
        <taxon>Thysanoptera</taxon>
        <taxon>Terebrantia</taxon>
        <taxon>Thripoidea</taxon>
        <taxon>Thripidae</taxon>
        <taxon>Thrips</taxon>
    </lineage>
</organism>
<dbReference type="InterPro" id="IPR001275">
    <property type="entry name" value="DM_DNA-bd"/>
</dbReference>
<feature type="compositionally biased region" description="Pro residues" evidence="6">
    <location>
        <begin position="385"/>
        <end position="399"/>
    </location>
</feature>
<dbReference type="KEGG" id="tpal:117654493"/>
<keyword evidence="2 5" id="KW-0862">Zinc</keyword>
<keyword evidence="1 5" id="KW-0479">Metal-binding</keyword>
<feature type="compositionally biased region" description="Basic residues" evidence="6">
    <location>
        <begin position="318"/>
        <end position="329"/>
    </location>
</feature>
<feature type="compositionally biased region" description="Low complexity" evidence="6">
    <location>
        <begin position="138"/>
        <end position="157"/>
    </location>
</feature>
<dbReference type="GO" id="GO:0043565">
    <property type="term" value="F:sequence-specific DNA binding"/>
    <property type="evidence" value="ECO:0007669"/>
    <property type="project" value="InterPro"/>
</dbReference>
<keyword evidence="8" id="KW-1185">Reference proteome</keyword>
<evidence type="ECO:0000256" key="3">
    <source>
        <dbReference type="ARBA" id="ARBA00023125"/>
    </source>
</evidence>
<dbReference type="SUPFAM" id="SSF82927">
    <property type="entry name" value="Cysteine-rich DNA binding domain, (DM domain)"/>
    <property type="match status" value="3"/>
</dbReference>
<dbReference type="InterPro" id="IPR036407">
    <property type="entry name" value="DM_DNA-bd_sf"/>
</dbReference>
<feature type="compositionally biased region" description="Low complexity" evidence="6">
    <location>
        <begin position="1204"/>
        <end position="1215"/>
    </location>
</feature>
<comment type="subcellular location">
    <subcellularLocation>
        <location evidence="5">Nucleus</location>
    </subcellularLocation>
</comment>
<feature type="compositionally biased region" description="Basic and acidic residues" evidence="6">
    <location>
        <begin position="25"/>
        <end position="39"/>
    </location>
</feature>
<evidence type="ECO:0000256" key="4">
    <source>
        <dbReference type="ARBA" id="ARBA00023242"/>
    </source>
</evidence>
<dbReference type="PANTHER" id="PTHR45725:SF1">
    <property type="entry name" value="DISHEVELLED ASSOCIATED ACTIVATOR OF MORPHOGENESIS, ISOFORM D"/>
    <property type="match status" value="1"/>
</dbReference>
<dbReference type="GO" id="GO:0046872">
    <property type="term" value="F:metal ion binding"/>
    <property type="evidence" value="ECO:0007669"/>
    <property type="project" value="UniProtKB-KW"/>
</dbReference>
<evidence type="ECO:0000313" key="8">
    <source>
        <dbReference type="Proteomes" id="UP000515158"/>
    </source>
</evidence>
<feature type="compositionally biased region" description="Polar residues" evidence="6">
    <location>
        <begin position="122"/>
        <end position="134"/>
    </location>
</feature>
<evidence type="ECO:0000313" key="9">
    <source>
        <dbReference type="RefSeq" id="XP_034257050.1"/>
    </source>
</evidence>
<feature type="region of interest" description="Disordered" evidence="6">
    <location>
        <begin position="1182"/>
        <end position="1326"/>
    </location>
</feature>
<feature type="compositionally biased region" description="Polar residues" evidence="6">
    <location>
        <begin position="467"/>
        <end position="477"/>
    </location>
</feature>
<dbReference type="InParanoid" id="A0A6P9AHZ7"/>
<evidence type="ECO:0000259" key="7">
    <source>
        <dbReference type="PROSITE" id="PS50809"/>
    </source>
</evidence>